<dbReference type="RefSeq" id="WP_176527583.1">
    <property type="nucleotide sequence ID" value="NZ_NUEQ01000098.1"/>
</dbReference>
<evidence type="ECO:0000313" key="2">
    <source>
        <dbReference type="Proteomes" id="UP000220106"/>
    </source>
</evidence>
<dbReference type="AlphaFoldDB" id="A0AAX0RWC4"/>
<proteinExistence type="predicted"/>
<sequence length="138" mass="13715">EQGAQGPTVGVLDLIIATSNDTQFVGDDVVTAIFPNDVLPAGTPITRVGASLWSLNDAPGTYSVTIQLPVLAGTTVGANAAVAIDGTPIAAFAPVTIPGTIVGTHTFRVLAAGSLSIEALGGTLELGPGAIITIQRLA</sequence>
<dbReference type="Gene3D" id="2.60.120.40">
    <property type="match status" value="1"/>
</dbReference>
<dbReference type="EMBL" id="NUEQ01000098">
    <property type="protein sequence ID" value="PEJ27636.1"/>
    <property type="molecule type" value="Genomic_DNA"/>
</dbReference>
<protein>
    <submittedName>
        <fullName evidence="1">Uncharacterized protein</fullName>
    </submittedName>
</protein>
<accession>A0AAX0RWC4</accession>
<reference evidence="1 2" key="1">
    <citation type="submission" date="2017-09" db="EMBL/GenBank/DDBJ databases">
        <title>Large-scale bioinformatics analysis of Bacillus genomes uncovers conserved roles of natural products in bacterial physiology.</title>
        <authorList>
            <consortium name="Agbiome Team Llc"/>
            <person name="Bleich R.M."/>
            <person name="Kirk G.J."/>
            <person name="Santa Maria K.C."/>
            <person name="Allen S.E."/>
            <person name="Farag S."/>
            <person name="Shank E.A."/>
            <person name="Bowers A."/>
        </authorList>
    </citation>
    <scope>NUCLEOTIDE SEQUENCE [LARGE SCALE GENOMIC DNA]</scope>
    <source>
        <strain evidence="1 2">AFS003229</strain>
    </source>
</reference>
<name>A0AAX0RWC4_9BACI</name>
<organism evidence="1 2">
    <name type="scientific">Peribacillus butanolivorans</name>
    <dbReference type="NCBI Taxonomy" id="421767"/>
    <lineage>
        <taxon>Bacteria</taxon>
        <taxon>Bacillati</taxon>
        <taxon>Bacillota</taxon>
        <taxon>Bacilli</taxon>
        <taxon>Bacillales</taxon>
        <taxon>Bacillaceae</taxon>
        <taxon>Peribacillus</taxon>
    </lineage>
</organism>
<feature type="non-terminal residue" evidence="1">
    <location>
        <position position="1"/>
    </location>
</feature>
<gene>
    <name evidence="1" type="ORF">CN689_23570</name>
</gene>
<comment type="caution">
    <text evidence="1">The sequence shown here is derived from an EMBL/GenBank/DDBJ whole genome shotgun (WGS) entry which is preliminary data.</text>
</comment>
<dbReference type="InterPro" id="IPR008983">
    <property type="entry name" value="Tumour_necrosis_fac-like_dom"/>
</dbReference>
<evidence type="ECO:0000313" key="1">
    <source>
        <dbReference type="EMBL" id="PEJ27636.1"/>
    </source>
</evidence>
<dbReference type="Proteomes" id="UP000220106">
    <property type="component" value="Unassembled WGS sequence"/>
</dbReference>